<accession>A0ABN9PVQ5</accession>
<proteinExistence type="predicted"/>
<dbReference type="InterPro" id="IPR043502">
    <property type="entry name" value="DNA/RNA_pol_sf"/>
</dbReference>
<protein>
    <submittedName>
        <fullName evidence="2">Uncharacterized protein</fullName>
    </submittedName>
</protein>
<evidence type="ECO:0000313" key="2">
    <source>
        <dbReference type="EMBL" id="CAK0796016.1"/>
    </source>
</evidence>
<feature type="compositionally biased region" description="Gly residues" evidence="1">
    <location>
        <begin position="1862"/>
        <end position="1882"/>
    </location>
</feature>
<keyword evidence="3" id="KW-1185">Reference proteome</keyword>
<feature type="compositionally biased region" description="Gly residues" evidence="1">
    <location>
        <begin position="908"/>
        <end position="917"/>
    </location>
</feature>
<feature type="region of interest" description="Disordered" evidence="1">
    <location>
        <begin position="290"/>
        <end position="379"/>
    </location>
</feature>
<evidence type="ECO:0000256" key="1">
    <source>
        <dbReference type="SAM" id="MobiDB-lite"/>
    </source>
</evidence>
<feature type="compositionally biased region" description="Basic and acidic residues" evidence="1">
    <location>
        <begin position="318"/>
        <end position="327"/>
    </location>
</feature>
<organism evidence="2 3">
    <name type="scientific">Prorocentrum cordatum</name>
    <dbReference type="NCBI Taxonomy" id="2364126"/>
    <lineage>
        <taxon>Eukaryota</taxon>
        <taxon>Sar</taxon>
        <taxon>Alveolata</taxon>
        <taxon>Dinophyceae</taxon>
        <taxon>Prorocentrales</taxon>
        <taxon>Prorocentraceae</taxon>
        <taxon>Prorocentrum</taxon>
    </lineage>
</organism>
<feature type="compositionally biased region" description="Low complexity" evidence="1">
    <location>
        <begin position="366"/>
        <end position="379"/>
    </location>
</feature>
<sequence length="2271" mass="248168">MCGARDTAAIEKHTDLMLAMRGVNQPKALKAFAAVAANRDSDWKLGPEEKKWSEKQTRRARAMRRDIDQALLKFKAACASDSSKVPKAWLVPFWEAEKNAPTLAADGDATYQYQWSPAEMVAYRALSNTDSLPPKEASKPLEIPEGAVLTDWATATWDDGHTWEMTDQVTWEMVKEQGKGAKGESEYTKHLRELVARDGSTWRLVRNTENRISGQRASQMSEMLRAQRIADGRSAWKLQMVIANFSQEQVGAATAGMKPIIKRFADEEIDKSEAEAQKCQLRKTIVKYSQETTAPMRRPATCEENEGQEPNVPKKRPAAKDGDIVSDDKDDEAPTGEMKRPSAAVDSDGKGDAEPDDGAASHKRPAAASADDGGSDSSSADALAALWDNAFETAGIPTVETDAVAVAWDNAFNTAGIPATVPYADVSATSPAAAAAPTWVAASEAAAPSATASGVLVQPPQPCKGGVNLEELNRTLESMIGDECDLEKRLEEKMMDLENQTSLHQQFDALFKDKTTWSCSPRMPSTPSTEAGDAALVDDDDEYLDMESRDGKYFAKCKADNFSFPARGAAGNPQGGRWQRHLKHDAEDRAAYDALKGNVSAQAAFRQRWLKKEYENHIKERKHILQKTTTEYSDGRYYTIDRCIVEEANKQTAMNYCLRCLTMGYPWVKFCGWRKTTLFLCKLEGIQEQQMEQWTITKTTWESKTKEPFRGNIYTLTIRDSKRGSVLDASASPHRPALSLAMALVPRGSSWRLLPGRRAVVRYGGGDLWHERILLYPAASEASGAGLPGVCWVVHTPDHDMYIEELEGGSPDDSPVEWLEMPRDLRLPSGLGRAHRFEEAPTEEVMKGLYRRAYSAAQADAEARGVPLETPVAVRTAAGRDVAVQEALGANFFGGRRMTGKRPLLGLDLGGDRGGPSGPSAAAAEGVGDTGAPGAAVEGTSTPRSSGRVWRAAEADERCRIALGDELGPPAHSLCGKGLFLAAPGRAVVVHLAGLDQDSFVMSLRVGEGHPSRAGAETGGGGDARTLAVKNGPRGRGREWRWVVDACEEEPFGDFPVAGPRSAWWCLDFLRRRHTPTDHHLMFKTTARLQSEQWGVQEHEQLMKYIELAGTYDQLDLSNCAFAEAIFRRAQTIEWSYHDRLREADSASSKDKMSPEEFSAFGGFSKAGDLLMVAPTLLEFVKGQVEKDAAIMKNIRKAREERELRRKAPRPPSPRALLHAYLGEFNLTEFQTVEIFFLSRCFGMAWLPRRAWRTARYGGGCFGETLMWLKPTAPSGPSMIWLVGSGRLALRAWRSGCPIAWYMSVFVMLLLRWDIDSPVVSFDDSLVSLPEAGNVPVPLGELVAGVGDIDVEAAIHEQLLPRKDAESNLSEAPRQPCMDAILRAQPRAYAGLVRRLHTAGMVTFSAAPREKCGLFFVRKKSGKQRMLIDCRRANCWFRRPSTVALATGSALGELAVPEGEQLYVGHVDICDAFYHFGLPEAFREYFALPAVKAGDVGLTVLGGRSLAPGSRVWPVLAVLPMGWSHALYWCQTIHRGIVSSIPALHDVPFISDKSVVPPVQPLAMTIYVDNFLALGTDPEAVSRAVKLVNAALTSRGLPTHEVCMCDHDADILGSVYTFIRRLGHCTAVPLWESVRWELSTFSSLLCLISRKLQVSWSSKVMCTDASFGGFGLVCKDLDKDLVGSMGCFSERWRFLGDNKVLSRAWAAGSSEDEIIPKPLESSKDFQKFVGDEEASKEARTRAAGRLPEAVREEGGAVVGSHKWGSPPDNIVEGEARAIAFGVKHICRSTKAFESHHLLLSDSLSSVLALGKGRSSAPGVSGALRSVAAHVAATGLRLSARWLPSEWNFADGPSRGLRHAGYARGGVGQAGASPGDGPGGRGPLGPEDPPGAAKPGDVSAVASEARAPPAADKVKRGKLARRGAKLADAGTLDVLRLSTVRTQTVRSRCQQLAAEFDAWRAGQGLPARPTFSLDERRMIPLAPEAAATLDCSLAEWMLGQYLEGVDHWRGVQMLAALQWSDPRLGRDGGARLPGARQSLRGWKVLTPPLTRLPLPEEVVAALACELVSMGLWEAAACVVLSMVFYTRPGEWGRVQVKHAIAPRASGSQALRQRAPVLHPHDGEEARPSKTAEFDESLVLDLTCDLWLGGVLRRLTAAKPPDAALFSFSVEEFAEIFRRAARRLGLEPVPTPYLLRHAGASRDFVNGLRPLSEVKRRCRWKTDASVRRYEKGGRLSEQFAKLPPALQKHALRCHSVLPEVLLGRLAAPPFLAR</sequence>
<evidence type="ECO:0000313" key="3">
    <source>
        <dbReference type="Proteomes" id="UP001189429"/>
    </source>
</evidence>
<feature type="region of interest" description="Disordered" evidence="1">
    <location>
        <begin position="1859"/>
        <end position="1917"/>
    </location>
</feature>
<dbReference type="EMBL" id="CAUYUJ010001448">
    <property type="protein sequence ID" value="CAK0796016.1"/>
    <property type="molecule type" value="Genomic_DNA"/>
</dbReference>
<gene>
    <name evidence="2" type="ORF">PCOR1329_LOCUS5504</name>
</gene>
<dbReference type="Proteomes" id="UP001189429">
    <property type="component" value="Unassembled WGS sequence"/>
</dbReference>
<name>A0ABN9PVQ5_9DINO</name>
<feature type="region of interest" description="Disordered" evidence="1">
    <location>
        <begin position="1011"/>
        <end position="1030"/>
    </location>
</feature>
<feature type="region of interest" description="Disordered" evidence="1">
    <location>
        <begin position="905"/>
        <end position="950"/>
    </location>
</feature>
<comment type="caution">
    <text evidence="2">The sequence shown here is derived from an EMBL/GenBank/DDBJ whole genome shotgun (WGS) entry which is preliminary data.</text>
</comment>
<reference evidence="2" key="1">
    <citation type="submission" date="2023-10" db="EMBL/GenBank/DDBJ databases">
        <authorList>
            <person name="Chen Y."/>
            <person name="Shah S."/>
            <person name="Dougan E. K."/>
            <person name="Thang M."/>
            <person name="Chan C."/>
        </authorList>
    </citation>
    <scope>NUCLEOTIDE SEQUENCE [LARGE SCALE GENOMIC DNA]</scope>
</reference>
<feature type="compositionally biased region" description="Low complexity" evidence="1">
    <location>
        <begin position="1897"/>
        <end position="1910"/>
    </location>
</feature>
<dbReference type="SUPFAM" id="SSF56672">
    <property type="entry name" value="DNA/RNA polymerases"/>
    <property type="match status" value="1"/>
</dbReference>